<accession>A0A6H2EN80</accession>
<dbReference type="KEGG" id="arca:HC352_08475"/>
<evidence type="ECO:0000313" key="2">
    <source>
        <dbReference type="Proteomes" id="UP000502298"/>
    </source>
</evidence>
<evidence type="ECO:0000313" key="1">
    <source>
        <dbReference type="EMBL" id="QJC22533.1"/>
    </source>
</evidence>
<dbReference type="Gene3D" id="3.40.50.300">
    <property type="entry name" value="P-loop containing nucleotide triphosphate hydrolases"/>
    <property type="match status" value="1"/>
</dbReference>
<name>A0A6H2EN80_9ACTO</name>
<dbReference type="AlphaFoldDB" id="A0A6H2EN80"/>
<dbReference type="Proteomes" id="UP000502298">
    <property type="component" value="Chromosome"/>
</dbReference>
<sequence>MKTTTSRDLTELELISVLYRGNDERIGCELQRLAQLVGLDFRCVDYSDRSVDGVLTFQSRGLPPSIVQARFHDMFASYFAKGVAQFHVRDDASDLLALMSSVGTTVRGTVVGIVGAHGGAGTTTVAAWLARMAARDGTPIALADLNPAGDSWQEFLGIDSGGTTRADIFAMPGTLLPGKLAQSLSLWHGVRVLPSSGLVIEQKVQSASAVVAALSQVHAWTFVDMGVVGMDWRAQHEWLEWCDELVMVTGANTVNIANCQHKYRLISQRLRPIVVANAVRSKLEADHVAVALGESDVFGVRAMRSARYENDYGVEPGDRRVGGAVKDMKNLWNVLREQVA</sequence>
<reference evidence="1 2" key="1">
    <citation type="submission" date="2020-03" db="EMBL/GenBank/DDBJ databases">
        <title>Complete genome of Arcanobacterium buesumensis sp. nov. strain 2701.</title>
        <authorList>
            <person name="Borowiak M."/>
            <person name="Alssahen M."/>
            <person name="Laemmler C."/>
            <person name="Malorny B."/>
            <person name="Hassan A."/>
            <person name="Prenger-Berninghoff E."/>
            <person name="Ploetz M."/>
            <person name="Abdulmawjood A."/>
        </authorList>
    </citation>
    <scope>NUCLEOTIDE SEQUENCE [LARGE SCALE GENOMIC DNA]</scope>
    <source>
        <strain evidence="1 2">2701</strain>
    </source>
</reference>
<evidence type="ECO:0008006" key="3">
    <source>
        <dbReference type="Google" id="ProtNLM"/>
    </source>
</evidence>
<dbReference type="EMBL" id="CP050804">
    <property type="protein sequence ID" value="QJC22533.1"/>
    <property type="molecule type" value="Genomic_DNA"/>
</dbReference>
<dbReference type="SUPFAM" id="SSF52540">
    <property type="entry name" value="P-loop containing nucleoside triphosphate hydrolases"/>
    <property type="match status" value="1"/>
</dbReference>
<proteinExistence type="predicted"/>
<keyword evidence="2" id="KW-1185">Reference proteome</keyword>
<organism evidence="1 2">
    <name type="scientific">Arcanobacterium buesumense</name>
    <dbReference type="NCBI Taxonomy" id="2722751"/>
    <lineage>
        <taxon>Bacteria</taxon>
        <taxon>Bacillati</taxon>
        <taxon>Actinomycetota</taxon>
        <taxon>Actinomycetes</taxon>
        <taxon>Actinomycetales</taxon>
        <taxon>Actinomycetaceae</taxon>
        <taxon>Arcanobacterium</taxon>
    </lineage>
</organism>
<protein>
    <recommendedName>
        <fullName evidence="3">CobQ/CobB/MinD/ParA nucleotide binding domain-containing protein</fullName>
    </recommendedName>
</protein>
<dbReference type="RefSeq" id="WP_168918455.1">
    <property type="nucleotide sequence ID" value="NZ_CP050804.1"/>
</dbReference>
<dbReference type="InterPro" id="IPR027417">
    <property type="entry name" value="P-loop_NTPase"/>
</dbReference>
<gene>
    <name evidence="1" type="ORF">HC352_08475</name>
</gene>